<keyword evidence="5" id="KW-1185">Reference proteome</keyword>
<dbReference type="STRING" id="2133.SCITRI_00973"/>
<organism evidence="1">
    <name type="scientific">Spiroplasma citri</name>
    <dbReference type="NCBI Taxonomy" id="2133"/>
    <lineage>
        <taxon>Bacteria</taxon>
        <taxon>Bacillati</taxon>
        <taxon>Mycoplasmatota</taxon>
        <taxon>Mollicutes</taxon>
        <taxon>Entomoplasmatales</taxon>
        <taxon>Spiroplasmataceae</taxon>
        <taxon>Spiroplasma</taxon>
    </lineage>
</organism>
<dbReference type="EMBL" id="AM285309">
    <property type="protein sequence ID" value="CAK99200.1"/>
    <property type="molecule type" value="Genomic_DNA"/>
</dbReference>
<dbReference type="AlphaFoldDB" id="Q14MS9"/>
<gene>
    <name evidence="2" type="ORF">GL298_05650</name>
    <name evidence="3" type="ORF">M0C40_05035</name>
    <name evidence="1" type="ORF">SPICI08_071</name>
</gene>
<evidence type="ECO:0000313" key="4">
    <source>
        <dbReference type="Proteomes" id="UP000464735"/>
    </source>
</evidence>
<dbReference type="EMBL" id="CP096246">
    <property type="protein sequence ID" value="WFG95464.1"/>
    <property type="molecule type" value="Genomic_DNA"/>
</dbReference>
<name>Q14MS9_SPICI</name>
<dbReference type="GeneID" id="54238857"/>
<reference evidence="2 4" key="2">
    <citation type="submission" date="2019-11" db="EMBL/GenBank/DDBJ databases">
        <title>Whole genome sequencing and comparative genomics analyses of five strains of Spiroplasma citri.</title>
        <authorList>
            <person name="Yokomi R."/>
            <person name="Chen J."/>
            <person name="Rattner R."/>
            <person name="Vidalakis G."/>
        </authorList>
    </citation>
    <scope>NUCLEOTIDE SEQUENCE [LARGE SCALE GENOMIC DNA]</scope>
    <source>
        <strain evidence="2 4">BR12</strain>
    </source>
</reference>
<sequence>MKVKGNLSLKQHIVIPKFISQAEIITLHLVNEITKPYITKPGITLNSAHTEYYNRFKINEKIDITEYIII</sequence>
<dbReference type="EMBL" id="CP046368">
    <property type="protein sequence ID" value="QIA69035.1"/>
    <property type="molecule type" value="Genomic_DNA"/>
</dbReference>
<evidence type="ECO:0000313" key="5">
    <source>
        <dbReference type="Proteomes" id="UP001214629"/>
    </source>
</evidence>
<reference evidence="3 5" key="3">
    <citation type="submission" date="2022-04" db="EMBL/GenBank/DDBJ databases">
        <title>Whole genome of Spiroplasma citri.</title>
        <authorList>
            <person name="Khanchezar A."/>
            <person name="Izadpanah K."/>
            <person name="Taghavi M."/>
            <person name="Ghorbani A."/>
            <person name="Beven L."/>
        </authorList>
    </citation>
    <scope>NUCLEOTIDE SEQUENCE [LARGE SCALE GENOMIC DNA]</scope>
    <source>
        <strain evidence="3 5">D4</strain>
    </source>
</reference>
<protein>
    <submittedName>
        <fullName evidence="1">Uncharacterized protein</fullName>
    </submittedName>
</protein>
<dbReference type="RefSeq" id="WP_071937425.1">
    <property type="nucleotide sequence ID" value="NZ_CP013197.1"/>
</dbReference>
<dbReference type="KEGG" id="sck:SCITRI_00973"/>
<accession>Q14MS9</accession>
<dbReference type="Proteomes" id="UP001214629">
    <property type="component" value="Chromosome"/>
</dbReference>
<evidence type="ECO:0000313" key="3">
    <source>
        <dbReference type="EMBL" id="WFG95464.1"/>
    </source>
</evidence>
<evidence type="ECO:0000313" key="2">
    <source>
        <dbReference type="EMBL" id="QIA69035.1"/>
    </source>
</evidence>
<evidence type="ECO:0000313" key="1">
    <source>
        <dbReference type="EMBL" id="CAK99200.1"/>
    </source>
</evidence>
<dbReference type="Proteomes" id="UP000464735">
    <property type="component" value="Chromosome"/>
</dbReference>
<reference evidence="1" key="1">
    <citation type="journal article" date="2010" name="Appl. Environ. Microbiol.">
        <title>Partial chromosome sequence of Spiroplasma citri reveals extensive viral invasion and important gene decay.</title>
        <authorList>
            <person name="Carle P."/>
            <person name="Saillard C."/>
            <person name="Carrere N."/>
            <person name="Carrere S."/>
            <person name="Duret S."/>
            <person name="Eveillard S."/>
            <person name="Gaurivaud P."/>
            <person name="Gourgues G."/>
            <person name="Gouzy J."/>
            <person name="Salar P."/>
            <person name="Verdin E."/>
            <person name="Breton M."/>
            <person name="Blanchard A."/>
            <person name="Laigret F."/>
            <person name="Bove J.M."/>
            <person name="Renaudin J."/>
            <person name="Foissac X."/>
        </authorList>
    </citation>
    <scope>NUCLEOTIDE SEQUENCE</scope>
    <source>
        <strain evidence="1">GII3-3X</strain>
    </source>
</reference>
<proteinExistence type="predicted"/>